<keyword evidence="3" id="KW-1185">Reference proteome</keyword>
<proteinExistence type="predicted"/>
<sequence length="150" mass="16371">MLAATHASEHNAVLFVCRNSRTFDVAKIRHKEHVKKMGRRVKRAEKERSEKEFKAANSPSKEEPSKKGMSKEDRPKQERERGENVTYYCGYGAAFLMPVPLYYGGGGSLGGGVVVERAIQAGVGMAGAEGDVVLPVMDGKEERGVEEGEG</sequence>
<dbReference type="EMBL" id="SDEE01001030">
    <property type="protein sequence ID" value="RXW13054.1"/>
    <property type="molecule type" value="Genomic_DNA"/>
</dbReference>
<evidence type="ECO:0000313" key="3">
    <source>
        <dbReference type="Proteomes" id="UP000290288"/>
    </source>
</evidence>
<comment type="caution">
    <text evidence="2">The sequence shown here is derived from an EMBL/GenBank/DDBJ whole genome shotgun (WGS) entry which is preliminary data.</text>
</comment>
<protein>
    <submittedName>
        <fullName evidence="2">Uncharacterized protein</fullName>
    </submittedName>
</protein>
<evidence type="ECO:0000313" key="2">
    <source>
        <dbReference type="EMBL" id="RXW13054.1"/>
    </source>
</evidence>
<dbReference type="AlphaFoldDB" id="A0A4Q2D3U5"/>
<evidence type="ECO:0000256" key="1">
    <source>
        <dbReference type="SAM" id="MobiDB-lite"/>
    </source>
</evidence>
<name>A0A4Q2D3U5_9AGAR</name>
<reference evidence="2 3" key="1">
    <citation type="submission" date="2019-01" db="EMBL/GenBank/DDBJ databases">
        <title>Draft genome sequence of Psathyrella aberdarensis IHI B618.</title>
        <authorList>
            <person name="Buettner E."/>
            <person name="Kellner H."/>
        </authorList>
    </citation>
    <scope>NUCLEOTIDE SEQUENCE [LARGE SCALE GENOMIC DNA]</scope>
    <source>
        <strain evidence="2 3">IHI B618</strain>
    </source>
</reference>
<gene>
    <name evidence="2" type="ORF">EST38_g12800</name>
</gene>
<feature type="region of interest" description="Disordered" evidence="1">
    <location>
        <begin position="34"/>
        <end position="82"/>
    </location>
</feature>
<dbReference type="Proteomes" id="UP000290288">
    <property type="component" value="Unassembled WGS sequence"/>
</dbReference>
<accession>A0A4Q2D3U5</accession>
<organism evidence="2 3">
    <name type="scientific">Candolleomyces aberdarensis</name>
    <dbReference type="NCBI Taxonomy" id="2316362"/>
    <lineage>
        <taxon>Eukaryota</taxon>
        <taxon>Fungi</taxon>
        <taxon>Dikarya</taxon>
        <taxon>Basidiomycota</taxon>
        <taxon>Agaricomycotina</taxon>
        <taxon>Agaricomycetes</taxon>
        <taxon>Agaricomycetidae</taxon>
        <taxon>Agaricales</taxon>
        <taxon>Agaricineae</taxon>
        <taxon>Psathyrellaceae</taxon>
        <taxon>Candolleomyces</taxon>
    </lineage>
</organism>
<feature type="compositionally biased region" description="Basic and acidic residues" evidence="1">
    <location>
        <begin position="44"/>
        <end position="82"/>
    </location>
</feature>
<feature type="compositionally biased region" description="Basic residues" evidence="1">
    <location>
        <begin position="34"/>
        <end position="43"/>
    </location>
</feature>